<dbReference type="EC" id="2.7.1.119" evidence="2"/>
<dbReference type="PANTHER" id="PTHR21310">
    <property type="entry name" value="AMINOGLYCOSIDE PHOSPHOTRANSFERASE-RELATED-RELATED"/>
    <property type="match status" value="1"/>
</dbReference>
<name>A0ABS4TYZ3_9PSEU</name>
<dbReference type="GO" id="GO:0008904">
    <property type="term" value="F:hygromycin-B 7''-O-phosphotransferase activity"/>
    <property type="evidence" value="ECO:0007669"/>
    <property type="project" value="UniProtKB-EC"/>
</dbReference>
<keyword evidence="3" id="KW-1185">Reference proteome</keyword>
<gene>
    <name evidence="2" type="ORF">JOF56_009995</name>
</gene>
<dbReference type="InterPro" id="IPR051678">
    <property type="entry name" value="AGP_Transferase"/>
</dbReference>
<feature type="domain" description="Aminoglycoside phosphotransferase" evidence="1">
    <location>
        <begin position="47"/>
        <end position="275"/>
    </location>
</feature>
<protein>
    <submittedName>
        <fullName evidence="2">Hygromycin-B 7''-O-kinase</fullName>
        <ecNumber evidence="2">2.7.1.119</ecNumber>
    </submittedName>
</protein>
<dbReference type="CDD" id="cd05120">
    <property type="entry name" value="APH_ChoK_like"/>
    <property type="match status" value="1"/>
</dbReference>
<accession>A0ABS4TYZ3</accession>
<evidence type="ECO:0000313" key="2">
    <source>
        <dbReference type="EMBL" id="MBP2329610.1"/>
    </source>
</evidence>
<dbReference type="PANTHER" id="PTHR21310:SF15">
    <property type="entry name" value="AMINOGLYCOSIDE PHOSPHOTRANSFERASE DOMAIN-CONTAINING PROTEIN"/>
    <property type="match status" value="1"/>
</dbReference>
<sequence length="322" mass="35406">MTSRPGDVRLPVVDTEERYEAVRRDEELLRPGVLGLAAALGFANDSVTRFADGSLPVYALGAGHVLKLYPHLYRHECDLETAALNAIADRLPIPTPRVHDAGPVPGDPGWQYLLMSRLPGESLATAWPRIDRATHLRLASELGEALAELHAITPSRQSPLPIPDWPTFLATQRVNCVAAQQELGLDPHWLGQLPAFLNAVDLPTTTTPVLLHTEVMRQHLLVTDGPAWSLSGLFDFEPAMFGAAEYEFVAVGLFGSMGDAELLRAVLTGYGYRPADLDHDLSRRLLGYTLIHQQCNLPWYLRAIPAPQASTMDELADQWFGV</sequence>
<dbReference type="SUPFAM" id="SSF56112">
    <property type="entry name" value="Protein kinase-like (PK-like)"/>
    <property type="match status" value="1"/>
</dbReference>
<dbReference type="InterPro" id="IPR002575">
    <property type="entry name" value="Aminoglycoside_PTrfase"/>
</dbReference>
<proteinExistence type="predicted"/>
<dbReference type="InterPro" id="IPR011009">
    <property type="entry name" value="Kinase-like_dom_sf"/>
</dbReference>
<dbReference type="Gene3D" id="3.90.1200.10">
    <property type="match status" value="1"/>
</dbReference>
<comment type="caution">
    <text evidence="2">The sequence shown here is derived from an EMBL/GenBank/DDBJ whole genome shotgun (WGS) entry which is preliminary data.</text>
</comment>
<reference evidence="2 3" key="1">
    <citation type="submission" date="2021-03" db="EMBL/GenBank/DDBJ databases">
        <title>Sequencing the genomes of 1000 actinobacteria strains.</title>
        <authorList>
            <person name="Klenk H.-P."/>
        </authorList>
    </citation>
    <scope>NUCLEOTIDE SEQUENCE [LARGE SCALE GENOMIC DNA]</scope>
    <source>
        <strain evidence="2 3">DSM 46670</strain>
    </source>
</reference>
<dbReference type="Pfam" id="PF01636">
    <property type="entry name" value="APH"/>
    <property type="match status" value="1"/>
</dbReference>
<keyword evidence="2" id="KW-0808">Transferase</keyword>
<organism evidence="2 3">
    <name type="scientific">Kibdelosporangium banguiense</name>
    <dbReference type="NCBI Taxonomy" id="1365924"/>
    <lineage>
        <taxon>Bacteria</taxon>
        <taxon>Bacillati</taxon>
        <taxon>Actinomycetota</taxon>
        <taxon>Actinomycetes</taxon>
        <taxon>Pseudonocardiales</taxon>
        <taxon>Pseudonocardiaceae</taxon>
        <taxon>Kibdelosporangium</taxon>
    </lineage>
</organism>
<dbReference type="EMBL" id="JAGINW010000001">
    <property type="protein sequence ID" value="MBP2329610.1"/>
    <property type="molecule type" value="Genomic_DNA"/>
</dbReference>
<dbReference type="Proteomes" id="UP001519332">
    <property type="component" value="Unassembled WGS sequence"/>
</dbReference>
<evidence type="ECO:0000259" key="1">
    <source>
        <dbReference type="Pfam" id="PF01636"/>
    </source>
</evidence>
<evidence type="ECO:0000313" key="3">
    <source>
        <dbReference type="Proteomes" id="UP001519332"/>
    </source>
</evidence>
<dbReference type="RefSeq" id="WP_209646348.1">
    <property type="nucleotide sequence ID" value="NZ_JAGINW010000001.1"/>
</dbReference>
<dbReference type="PIRSF" id="PIRSF000707">
    <property type="entry name" value="Hygromycin-B_kinase"/>
    <property type="match status" value="1"/>
</dbReference>
<dbReference type="InterPro" id="IPR016259">
    <property type="entry name" value="Hygromycin-B_Kinase"/>
</dbReference>